<evidence type="ECO:0000256" key="1">
    <source>
        <dbReference type="ARBA" id="ARBA00004170"/>
    </source>
</evidence>
<dbReference type="NCBIfam" id="TIGR01039">
    <property type="entry name" value="atpD"/>
    <property type="match status" value="1"/>
</dbReference>
<dbReference type="Gene3D" id="1.10.1140.10">
    <property type="entry name" value="Bovine Mitochondrial F1-atpase, Atp Synthase Beta Chain, Chain D, domain 3"/>
    <property type="match status" value="1"/>
</dbReference>
<keyword evidence="6 12" id="KW-0067">ATP-binding</keyword>
<dbReference type="InterPro" id="IPR003593">
    <property type="entry name" value="AAA+_ATPase"/>
</dbReference>
<comment type="catalytic activity">
    <reaction evidence="12">
        <text>ATP + H2O + 4 H(+)(in) = ADP + phosphate + 5 H(+)(out)</text>
        <dbReference type="Rhea" id="RHEA:57720"/>
        <dbReference type="ChEBI" id="CHEBI:15377"/>
        <dbReference type="ChEBI" id="CHEBI:15378"/>
        <dbReference type="ChEBI" id="CHEBI:30616"/>
        <dbReference type="ChEBI" id="CHEBI:43474"/>
        <dbReference type="ChEBI" id="CHEBI:456216"/>
        <dbReference type="EC" id="7.1.2.2"/>
    </reaction>
</comment>
<keyword evidence="8 12" id="KW-0406">Ion transport</keyword>
<name>A0A6J4IEU0_9BACT</name>
<dbReference type="GO" id="GO:0045259">
    <property type="term" value="C:proton-transporting ATP synthase complex"/>
    <property type="evidence" value="ECO:0007669"/>
    <property type="project" value="UniProtKB-KW"/>
</dbReference>
<dbReference type="InterPro" id="IPR000194">
    <property type="entry name" value="ATPase_F1/V1/A1_a/bsu_nucl-bd"/>
</dbReference>
<dbReference type="InterPro" id="IPR024034">
    <property type="entry name" value="ATPase_F1/V1_b/a_C"/>
</dbReference>
<evidence type="ECO:0000256" key="3">
    <source>
        <dbReference type="ARBA" id="ARBA00022448"/>
    </source>
</evidence>
<dbReference type="GO" id="GO:0005524">
    <property type="term" value="F:ATP binding"/>
    <property type="evidence" value="ECO:0007669"/>
    <property type="project" value="UniProtKB-UniRule"/>
</dbReference>
<keyword evidence="5 12" id="KW-0375">Hydrogen ion transport</keyword>
<evidence type="ECO:0000256" key="2">
    <source>
        <dbReference type="ARBA" id="ARBA00008936"/>
    </source>
</evidence>
<dbReference type="InterPro" id="IPR036121">
    <property type="entry name" value="ATPase_F1/V1/A1_a/bsu_N_sf"/>
</dbReference>
<dbReference type="GO" id="GO:0016787">
    <property type="term" value="F:hydrolase activity"/>
    <property type="evidence" value="ECO:0007669"/>
    <property type="project" value="UniProtKB-KW"/>
</dbReference>
<dbReference type="GO" id="GO:0005886">
    <property type="term" value="C:plasma membrane"/>
    <property type="evidence" value="ECO:0007669"/>
    <property type="project" value="UniProtKB-SubCell"/>
</dbReference>
<keyword evidence="14" id="KW-0378">Hydrolase</keyword>
<dbReference type="Gene3D" id="3.40.50.300">
    <property type="entry name" value="P-loop containing nucleotide triphosphate hydrolases"/>
    <property type="match status" value="1"/>
</dbReference>
<proteinExistence type="inferred from homology"/>
<organism evidence="14">
    <name type="scientific">uncultured Adhaeribacter sp</name>
    <dbReference type="NCBI Taxonomy" id="448109"/>
    <lineage>
        <taxon>Bacteria</taxon>
        <taxon>Pseudomonadati</taxon>
        <taxon>Bacteroidota</taxon>
        <taxon>Cytophagia</taxon>
        <taxon>Cytophagales</taxon>
        <taxon>Hymenobacteraceae</taxon>
        <taxon>Adhaeribacter</taxon>
        <taxon>environmental samples</taxon>
    </lineage>
</organism>
<dbReference type="InterPro" id="IPR020003">
    <property type="entry name" value="ATPase_a/bsu_AS"/>
</dbReference>
<evidence type="ECO:0000256" key="11">
    <source>
        <dbReference type="ARBA" id="ARBA00023310"/>
    </source>
</evidence>
<keyword evidence="12" id="KW-1003">Cell membrane</keyword>
<dbReference type="EC" id="7.1.2.2" evidence="12"/>
<dbReference type="Pfam" id="PF00006">
    <property type="entry name" value="ATP-synt_ab"/>
    <property type="match status" value="1"/>
</dbReference>
<evidence type="ECO:0000256" key="9">
    <source>
        <dbReference type="ARBA" id="ARBA00023136"/>
    </source>
</evidence>
<dbReference type="Pfam" id="PF02874">
    <property type="entry name" value="ATP-synt_ab_N"/>
    <property type="match status" value="1"/>
</dbReference>
<dbReference type="CDD" id="cd18110">
    <property type="entry name" value="ATP-synt_F1_beta_C"/>
    <property type="match status" value="1"/>
</dbReference>
<dbReference type="InterPro" id="IPR004100">
    <property type="entry name" value="ATPase_F1/V1/A1_a/bsu_N"/>
</dbReference>
<feature type="domain" description="AAA+ ATPase" evidence="13">
    <location>
        <begin position="146"/>
        <end position="363"/>
    </location>
</feature>
<evidence type="ECO:0000313" key="14">
    <source>
        <dbReference type="EMBL" id="CAA9248347.1"/>
    </source>
</evidence>
<keyword evidence="3 12" id="KW-0813">Transport</keyword>
<dbReference type="PROSITE" id="PS00152">
    <property type="entry name" value="ATPASE_ALPHA_BETA"/>
    <property type="match status" value="1"/>
</dbReference>
<keyword evidence="11 12" id="KW-0066">ATP synthesis</keyword>
<dbReference type="InterPro" id="IPR050053">
    <property type="entry name" value="ATPase_alpha/beta_chains"/>
</dbReference>
<evidence type="ECO:0000256" key="7">
    <source>
        <dbReference type="ARBA" id="ARBA00022967"/>
    </source>
</evidence>
<accession>A0A6J4IEU0</accession>
<dbReference type="SUPFAM" id="SSF50615">
    <property type="entry name" value="N-terminal domain of alpha and beta subunits of F1 ATP synthase"/>
    <property type="match status" value="1"/>
</dbReference>
<reference evidence="14" key="1">
    <citation type="submission" date="2020-02" db="EMBL/GenBank/DDBJ databases">
        <authorList>
            <person name="Meier V. D."/>
        </authorList>
    </citation>
    <scope>NUCLEOTIDE SEQUENCE</scope>
    <source>
        <strain evidence="14">AVDCRST_MAG95</strain>
    </source>
</reference>
<dbReference type="GO" id="GO:0046933">
    <property type="term" value="F:proton-transporting ATP synthase activity, rotational mechanism"/>
    <property type="evidence" value="ECO:0007669"/>
    <property type="project" value="UniProtKB-UniRule"/>
</dbReference>
<comment type="function">
    <text evidence="12">Produces ATP from ADP in the presence of a proton gradient across the membrane. The catalytic sites are hosted primarily by the beta subunits.</text>
</comment>
<gene>
    <name evidence="12" type="primary">atpD</name>
    <name evidence="14" type="ORF">AVDCRST_MAG95-1744</name>
</gene>
<evidence type="ECO:0000256" key="12">
    <source>
        <dbReference type="HAMAP-Rule" id="MF_01347"/>
    </source>
</evidence>
<dbReference type="SMART" id="SM00382">
    <property type="entry name" value="AAA"/>
    <property type="match status" value="1"/>
</dbReference>
<dbReference type="PANTHER" id="PTHR15184">
    <property type="entry name" value="ATP SYNTHASE"/>
    <property type="match status" value="1"/>
</dbReference>
<dbReference type="Gene3D" id="2.40.10.170">
    <property type="match status" value="1"/>
</dbReference>
<dbReference type="HAMAP" id="MF_01347">
    <property type="entry name" value="ATP_synth_beta_bact"/>
    <property type="match status" value="1"/>
</dbReference>
<dbReference type="CDD" id="cd01133">
    <property type="entry name" value="F1-ATPase_beta_CD"/>
    <property type="match status" value="1"/>
</dbReference>
<evidence type="ECO:0000256" key="6">
    <source>
        <dbReference type="ARBA" id="ARBA00022840"/>
    </source>
</evidence>
<dbReference type="SUPFAM" id="SSF47917">
    <property type="entry name" value="C-terminal domain of alpha and beta subunits of F1 ATP synthase"/>
    <property type="match status" value="1"/>
</dbReference>
<dbReference type="InterPro" id="IPR005722">
    <property type="entry name" value="ATP_synth_F1_bsu"/>
</dbReference>
<evidence type="ECO:0000259" key="13">
    <source>
        <dbReference type="SMART" id="SM00382"/>
    </source>
</evidence>
<dbReference type="Pfam" id="PF22919">
    <property type="entry name" value="ATP-synt_VA_C"/>
    <property type="match status" value="1"/>
</dbReference>
<keyword evidence="4 12" id="KW-0547">Nucleotide-binding</keyword>
<keyword evidence="7 12" id="KW-1278">Translocase</keyword>
<dbReference type="FunFam" id="1.10.1140.10:FF:000001">
    <property type="entry name" value="ATP synthase subunit beta"/>
    <property type="match status" value="1"/>
</dbReference>
<dbReference type="EMBL" id="CADCTJ010000544">
    <property type="protein sequence ID" value="CAA9248347.1"/>
    <property type="molecule type" value="Genomic_DNA"/>
</dbReference>
<evidence type="ECO:0000256" key="5">
    <source>
        <dbReference type="ARBA" id="ARBA00022781"/>
    </source>
</evidence>
<comment type="similarity">
    <text evidence="2 12">Belongs to the ATPase alpha/beta chains family.</text>
</comment>
<dbReference type="AlphaFoldDB" id="A0A6J4IEU0"/>
<keyword evidence="10 12" id="KW-0139">CF(1)</keyword>
<dbReference type="FunFam" id="3.40.50.300:FF:000004">
    <property type="entry name" value="ATP synthase subunit beta"/>
    <property type="match status" value="1"/>
</dbReference>
<evidence type="ECO:0000256" key="4">
    <source>
        <dbReference type="ARBA" id="ARBA00022741"/>
    </source>
</evidence>
<dbReference type="SUPFAM" id="SSF52540">
    <property type="entry name" value="P-loop containing nucleoside triphosphate hydrolases"/>
    <property type="match status" value="1"/>
</dbReference>
<dbReference type="InterPro" id="IPR055190">
    <property type="entry name" value="ATP-synt_VA_C"/>
</dbReference>
<comment type="subcellular location">
    <subcellularLocation>
        <location evidence="12">Cell membrane</location>
        <topology evidence="12">Peripheral membrane protein</topology>
    </subcellularLocation>
    <subcellularLocation>
        <location evidence="1">Membrane</location>
        <topology evidence="1">Peripheral membrane protein</topology>
    </subcellularLocation>
</comment>
<sequence>MANIGRITQVIGPVVDVSFSGENSSLPNILDALEVTKANGQKIVLECQQHLGEDRIRTIAMDSTEGLTRGAAVTDLGSPIKMPTGDGIKGRLFNVVGEAIDGIAQPISAGGLSIHRSAPRFEDLATSSEVLYTGIKVIDLLEPYVKGGKIGLFGGAGVGKTVLIMELVNNIAKAYGGLSVFAGVGERTREGNDLLREFLESDVIKYGEEFKHSMESGGWDLSKVDDEALKDSKATLVFGQMNEPPGARARVALSGLTVAESFRDGDGTGQGRDILFFIDNIFRFTQAGSEVSALLGRMPSAVGYQPTLATEMGAMQERITSTKRGSITSVQAVYVPADDLTDPAPATTFAHLDATTVLSRKIAELGIYPAVDPLDSTSRILNAQTLGDEHYNTAQRVKEILQRYKELQDIIAILGMDELSDEDKQVVHRARRVQRFLSQPFHVAEQFTGLKGVLVDIKDTIRGFNMIMDGELDHLPEVAFNLVGSIEDAIAKGERLMAEAK</sequence>
<evidence type="ECO:0000256" key="10">
    <source>
        <dbReference type="ARBA" id="ARBA00023196"/>
    </source>
</evidence>
<feature type="binding site" evidence="12">
    <location>
        <begin position="154"/>
        <end position="161"/>
    </location>
    <ligand>
        <name>ATP</name>
        <dbReference type="ChEBI" id="CHEBI:30616"/>
    </ligand>
</feature>
<evidence type="ECO:0000256" key="8">
    <source>
        <dbReference type="ARBA" id="ARBA00023065"/>
    </source>
</evidence>
<protein>
    <recommendedName>
        <fullName evidence="12">ATP synthase subunit beta</fullName>
        <ecNumber evidence="12">7.1.2.2</ecNumber>
    </recommendedName>
    <alternativeName>
        <fullName evidence="12">ATP synthase F1 sector subunit beta</fullName>
    </alternativeName>
    <alternativeName>
        <fullName evidence="12">F-ATPase subunit beta</fullName>
    </alternativeName>
</protein>
<dbReference type="PANTHER" id="PTHR15184:SF71">
    <property type="entry name" value="ATP SYNTHASE SUBUNIT BETA, MITOCHONDRIAL"/>
    <property type="match status" value="1"/>
</dbReference>
<dbReference type="CDD" id="cd18115">
    <property type="entry name" value="ATP-synt_F1_beta_N"/>
    <property type="match status" value="1"/>
</dbReference>
<keyword evidence="9 12" id="KW-0472">Membrane</keyword>
<dbReference type="InterPro" id="IPR027417">
    <property type="entry name" value="P-loop_NTPase"/>
</dbReference>